<evidence type="ECO:0000256" key="1">
    <source>
        <dbReference type="SAM" id="Phobius"/>
    </source>
</evidence>
<keyword evidence="3" id="KW-1185">Reference proteome</keyword>
<keyword evidence="1" id="KW-0812">Transmembrane</keyword>
<evidence type="ECO:0000313" key="2">
    <source>
        <dbReference type="EMBL" id="KRZ32556.1"/>
    </source>
</evidence>
<evidence type="ECO:0000313" key="3">
    <source>
        <dbReference type="Proteomes" id="UP000054805"/>
    </source>
</evidence>
<gene>
    <name evidence="2" type="ORF">T4B_3632</name>
</gene>
<protein>
    <submittedName>
        <fullName evidence="2">Uncharacterized protein</fullName>
    </submittedName>
</protein>
<dbReference type="EMBL" id="JYDS01000015">
    <property type="protein sequence ID" value="KRZ32556.1"/>
    <property type="molecule type" value="Genomic_DNA"/>
</dbReference>
<accession>A0A0V1JC47</accession>
<feature type="transmembrane region" description="Helical" evidence="1">
    <location>
        <begin position="86"/>
        <end position="109"/>
    </location>
</feature>
<keyword evidence="1" id="KW-1133">Transmembrane helix</keyword>
<sequence length="175" mass="20816">MFCVLRETDQFFCVFCCSFKKCSFLFHVTGRSRLFIWFGSSAVIIERQWYAIKSRENFCLPNVLKSSHSRTCLPENVCKFLFHCYAYAYMVLVLMIVGVRCAVLVHWHFPINDGQRTPLNMAKHKNRRWRRTMERRRANVLLVGKKSFSLDSFSLHSYGVIALVQWPKFFIYFQI</sequence>
<comment type="caution">
    <text evidence="2">The sequence shown here is derived from an EMBL/GenBank/DDBJ whole genome shotgun (WGS) entry which is preliminary data.</text>
</comment>
<dbReference type="Proteomes" id="UP000054805">
    <property type="component" value="Unassembled WGS sequence"/>
</dbReference>
<organism evidence="2 3">
    <name type="scientific">Trichinella pseudospiralis</name>
    <name type="common">Parasitic roundworm</name>
    <dbReference type="NCBI Taxonomy" id="6337"/>
    <lineage>
        <taxon>Eukaryota</taxon>
        <taxon>Metazoa</taxon>
        <taxon>Ecdysozoa</taxon>
        <taxon>Nematoda</taxon>
        <taxon>Enoplea</taxon>
        <taxon>Dorylaimia</taxon>
        <taxon>Trichinellida</taxon>
        <taxon>Trichinellidae</taxon>
        <taxon>Trichinella</taxon>
    </lineage>
</organism>
<keyword evidence="1" id="KW-0472">Membrane</keyword>
<name>A0A0V1JC47_TRIPS</name>
<proteinExistence type="predicted"/>
<reference evidence="2 3" key="1">
    <citation type="submission" date="2015-01" db="EMBL/GenBank/DDBJ databases">
        <title>Evolution of Trichinella species and genotypes.</title>
        <authorList>
            <person name="Korhonen P.K."/>
            <person name="Edoardo P."/>
            <person name="Giuseppe L.R."/>
            <person name="Gasser R.B."/>
        </authorList>
    </citation>
    <scope>NUCLEOTIDE SEQUENCE [LARGE SCALE GENOMIC DNA]</scope>
    <source>
        <strain evidence="2">ISS588</strain>
    </source>
</reference>
<dbReference type="AlphaFoldDB" id="A0A0V1JC47"/>